<evidence type="ECO:0000256" key="1">
    <source>
        <dbReference type="ARBA" id="ARBA00009748"/>
    </source>
</evidence>
<dbReference type="PANTHER" id="PTHR33076">
    <property type="entry name" value="NON-SPECIFIC LIPID-TRANSFER PROTEIN 2-RELATED"/>
    <property type="match status" value="1"/>
</dbReference>
<evidence type="ECO:0000256" key="3">
    <source>
        <dbReference type="ARBA" id="ARBA00023157"/>
    </source>
</evidence>
<dbReference type="SUPFAM" id="SSF47699">
    <property type="entry name" value="Bifunctional inhibitor/lipid-transfer protein/seed storage 2S albumin"/>
    <property type="match status" value="1"/>
</dbReference>
<dbReference type="CDD" id="cd01960">
    <property type="entry name" value="nsLTP1"/>
    <property type="match status" value="1"/>
</dbReference>
<proteinExistence type="inferred from homology"/>
<evidence type="ECO:0000259" key="6">
    <source>
        <dbReference type="SMART" id="SM00499"/>
    </source>
</evidence>
<dbReference type="Gramene" id="Psat04G0227900-T1">
    <property type="protein sequence ID" value="KAI5417609.1"/>
    <property type="gene ID" value="KIW84_042279"/>
</dbReference>
<dbReference type="Gramene" id="Psat04G0228900-T1">
    <property type="protein sequence ID" value="KAI5417620.1"/>
    <property type="gene ID" value="KIW84_042289"/>
</dbReference>
<dbReference type="PRINTS" id="PR00382">
    <property type="entry name" value="LIPIDTRNSFER"/>
</dbReference>
<evidence type="ECO:0000313" key="9">
    <source>
        <dbReference type="EMBL" id="KAI5417627.1"/>
    </source>
</evidence>
<gene>
    <name evidence="7" type="ORF">KIW84_042279</name>
    <name evidence="8" type="ORF">KIW84_042289</name>
    <name evidence="9" type="ORF">KIW84_042296</name>
</gene>
<keyword evidence="2 5" id="KW-0732">Signal</keyword>
<keyword evidence="3" id="KW-1015">Disulfide bond</keyword>
<comment type="caution">
    <text evidence="7">The sequence shown here is derived from an EMBL/GenBank/DDBJ whole genome shotgun (WGS) entry which is preliminary data.</text>
</comment>
<evidence type="ECO:0000256" key="4">
    <source>
        <dbReference type="RuleBase" id="RU000628"/>
    </source>
</evidence>
<keyword evidence="4" id="KW-0813">Transport</keyword>
<evidence type="ECO:0000256" key="5">
    <source>
        <dbReference type="SAM" id="SignalP"/>
    </source>
</evidence>
<dbReference type="EMBL" id="JAMSHJ010000004">
    <property type="protein sequence ID" value="KAI5417627.1"/>
    <property type="molecule type" value="Genomic_DNA"/>
</dbReference>
<reference evidence="7 10" key="1">
    <citation type="journal article" date="2022" name="Nat. Genet.">
        <title>Improved pea reference genome and pan-genome highlight genomic features and evolutionary characteristics.</title>
        <authorList>
            <person name="Yang T."/>
            <person name="Liu R."/>
            <person name="Luo Y."/>
            <person name="Hu S."/>
            <person name="Wang D."/>
            <person name="Wang C."/>
            <person name="Pandey M.K."/>
            <person name="Ge S."/>
            <person name="Xu Q."/>
            <person name="Li N."/>
            <person name="Li G."/>
            <person name="Huang Y."/>
            <person name="Saxena R.K."/>
            <person name="Ji Y."/>
            <person name="Li M."/>
            <person name="Yan X."/>
            <person name="He Y."/>
            <person name="Liu Y."/>
            <person name="Wang X."/>
            <person name="Xiang C."/>
            <person name="Varshney R.K."/>
            <person name="Ding H."/>
            <person name="Gao S."/>
            <person name="Zong X."/>
        </authorList>
    </citation>
    <scope>NUCLEOTIDE SEQUENCE [LARGE SCALE GENOMIC DNA]</scope>
    <source>
        <strain evidence="7 10">cv. Zhongwan 6</strain>
    </source>
</reference>
<protein>
    <recommendedName>
        <fullName evidence="4">Non-specific lipid-transfer protein</fullName>
    </recommendedName>
</protein>
<comment type="function">
    <text evidence="4">Plant non-specific lipid-transfer proteins transfer phospholipids as well as galactolipids across membranes. May play a role in wax or cutin deposition in the cell walls of expanding epidermal cells and certain secretory tissues.</text>
</comment>
<dbReference type="InterPro" id="IPR036312">
    <property type="entry name" value="Bifun_inhib/LTP/seed_sf"/>
</dbReference>
<dbReference type="EMBL" id="JAMSHJ010000004">
    <property type="protein sequence ID" value="KAI5417620.1"/>
    <property type="molecule type" value="Genomic_DNA"/>
</dbReference>
<dbReference type="OrthoDB" id="1403824at2759"/>
<feature type="domain" description="Bifunctional inhibitor/plant lipid transfer protein/seed storage helical" evidence="6">
    <location>
        <begin position="26"/>
        <end position="111"/>
    </location>
</feature>
<evidence type="ECO:0000256" key="2">
    <source>
        <dbReference type="ARBA" id="ARBA00022729"/>
    </source>
</evidence>
<dbReference type="EMBL" id="JAMSHJ010000004">
    <property type="protein sequence ID" value="KAI5417609.1"/>
    <property type="molecule type" value="Genomic_DNA"/>
</dbReference>
<evidence type="ECO:0000313" key="7">
    <source>
        <dbReference type="EMBL" id="KAI5417609.1"/>
    </source>
</evidence>
<dbReference type="Gramene" id="Psat04G0229600-T1">
    <property type="protein sequence ID" value="KAI5417627.1"/>
    <property type="gene ID" value="KIW84_042296"/>
</dbReference>
<evidence type="ECO:0000313" key="8">
    <source>
        <dbReference type="EMBL" id="KAI5417620.1"/>
    </source>
</evidence>
<dbReference type="AlphaFoldDB" id="A0A9D5ASV6"/>
<dbReference type="Proteomes" id="UP001058974">
    <property type="component" value="Chromosome 4"/>
</dbReference>
<evidence type="ECO:0000313" key="10">
    <source>
        <dbReference type="Proteomes" id="UP001058974"/>
    </source>
</evidence>
<accession>A0A9D5ASV6</accession>
<dbReference type="GO" id="GO:0008289">
    <property type="term" value="F:lipid binding"/>
    <property type="evidence" value="ECO:0007669"/>
    <property type="project" value="UniProtKB-KW"/>
</dbReference>
<feature type="signal peptide" evidence="5">
    <location>
        <begin position="1"/>
        <end position="23"/>
    </location>
</feature>
<dbReference type="InterPro" id="IPR000528">
    <property type="entry name" value="Plant_nsLTP"/>
</dbReference>
<dbReference type="GO" id="GO:0006869">
    <property type="term" value="P:lipid transport"/>
    <property type="evidence" value="ECO:0007669"/>
    <property type="project" value="InterPro"/>
</dbReference>
<dbReference type="InterPro" id="IPR016140">
    <property type="entry name" value="Bifunc_inhib/LTP/seed_store"/>
</dbReference>
<keyword evidence="4" id="KW-0446">Lipid-binding</keyword>
<dbReference type="SMART" id="SM00499">
    <property type="entry name" value="AAI"/>
    <property type="match status" value="1"/>
</dbReference>
<keyword evidence="10" id="KW-1185">Reference proteome</keyword>
<sequence length="115" mass="12470">MKKLSMILILLVPLLLTMEQVHGFDCEKAKTSVSSCESFVTGGDQEPSSTCCNGISSVGSSATTVDERRAACQCLKEWANKIPNIREDLAISLPKRCGLDKALPIPENLDCNNIQ</sequence>
<dbReference type="Gene3D" id="1.10.110.10">
    <property type="entry name" value="Plant lipid-transfer and hydrophobic proteins"/>
    <property type="match status" value="1"/>
</dbReference>
<comment type="similarity">
    <text evidence="1 4">Belongs to the plant LTP family.</text>
</comment>
<dbReference type="Pfam" id="PF00234">
    <property type="entry name" value="Tryp_alpha_amyl"/>
    <property type="match status" value="1"/>
</dbReference>
<organism evidence="7 10">
    <name type="scientific">Pisum sativum</name>
    <name type="common">Garden pea</name>
    <name type="synonym">Lathyrus oleraceus</name>
    <dbReference type="NCBI Taxonomy" id="3888"/>
    <lineage>
        <taxon>Eukaryota</taxon>
        <taxon>Viridiplantae</taxon>
        <taxon>Streptophyta</taxon>
        <taxon>Embryophyta</taxon>
        <taxon>Tracheophyta</taxon>
        <taxon>Spermatophyta</taxon>
        <taxon>Magnoliopsida</taxon>
        <taxon>eudicotyledons</taxon>
        <taxon>Gunneridae</taxon>
        <taxon>Pentapetalae</taxon>
        <taxon>rosids</taxon>
        <taxon>fabids</taxon>
        <taxon>Fabales</taxon>
        <taxon>Fabaceae</taxon>
        <taxon>Papilionoideae</taxon>
        <taxon>50 kb inversion clade</taxon>
        <taxon>NPAAA clade</taxon>
        <taxon>Hologalegina</taxon>
        <taxon>IRL clade</taxon>
        <taxon>Fabeae</taxon>
        <taxon>Lathyrus</taxon>
    </lineage>
</organism>
<feature type="chain" id="PRO_5040045622" description="Non-specific lipid-transfer protein" evidence="5">
    <location>
        <begin position="24"/>
        <end position="115"/>
    </location>
</feature>
<name>A0A9D5ASV6_PEA</name>